<name>A0A5C4QPV0_9ACTN</name>
<feature type="domain" description="O-antigen ligase-related" evidence="7">
    <location>
        <begin position="221"/>
        <end position="351"/>
    </location>
</feature>
<evidence type="ECO:0000313" key="8">
    <source>
        <dbReference type="EMBL" id="TNH27618.1"/>
    </source>
</evidence>
<gene>
    <name evidence="8" type="ORF">FHG89_17480</name>
</gene>
<evidence type="ECO:0000256" key="2">
    <source>
        <dbReference type="ARBA" id="ARBA00022692"/>
    </source>
</evidence>
<sequence length="434" mass="45940">MAKGYGATRSIMEQLPRRAGGAAPTTSPIGHPRPGGPAAATPPGTRWNLAGFSVLPICLAAVLGAVNPNLVYQGGLWLAAAALLASGRIPRIGPADYLAILICCWASATLMWSRDIESSQIAVRAWWTVALLLIAARHVLSSRRRLLLVAGSYLAGAGWTAVELIRASRLDETALRVSLEGVGVNYTAYCLVTAALVTVLLLVARVGVRPVRAALWLLLPLFGYGTMLTGTRASQIALVAVAAYLVVDRLAGRTWAFAIGVSAALLVLVPFGHLARYQPQWLANVFDRPLDDLSGRLAVWPVAEASFWDSPLVGIGAGAFPSTNPYYGVGAHSLVLTLGNDLGVIGMVMFAALIGFLIRDAAPWLSRQHGILVGALIVGWTPIWVSGHWEISPVAWLTLALWSRLPVALAEPPVEEPPAAPDRAAGRPLVGLVR</sequence>
<evidence type="ECO:0000256" key="1">
    <source>
        <dbReference type="ARBA" id="ARBA00004141"/>
    </source>
</evidence>
<dbReference type="OrthoDB" id="5104588at2"/>
<keyword evidence="2 6" id="KW-0812">Transmembrane</keyword>
<keyword evidence="3 6" id="KW-1133">Transmembrane helix</keyword>
<feature type="transmembrane region" description="Helical" evidence="6">
    <location>
        <begin position="121"/>
        <end position="140"/>
    </location>
</feature>
<dbReference type="EMBL" id="VDFY01000168">
    <property type="protein sequence ID" value="TNH27618.1"/>
    <property type="molecule type" value="Genomic_DNA"/>
</dbReference>
<feature type="region of interest" description="Disordered" evidence="5">
    <location>
        <begin position="413"/>
        <end position="434"/>
    </location>
</feature>
<dbReference type="PANTHER" id="PTHR37422:SF13">
    <property type="entry name" value="LIPOPOLYSACCHARIDE BIOSYNTHESIS PROTEIN PA4999-RELATED"/>
    <property type="match status" value="1"/>
</dbReference>
<feature type="transmembrane region" description="Helical" evidence="6">
    <location>
        <begin position="214"/>
        <end position="247"/>
    </location>
</feature>
<evidence type="ECO:0000259" key="7">
    <source>
        <dbReference type="Pfam" id="PF04932"/>
    </source>
</evidence>
<feature type="transmembrane region" description="Helical" evidence="6">
    <location>
        <begin position="370"/>
        <end position="389"/>
    </location>
</feature>
<organism evidence="8 9">
    <name type="scientific">Micromonospora orduensis</name>
    <dbReference type="NCBI Taxonomy" id="1420891"/>
    <lineage>
        <taxon>Bacteria</taxon>
        <taxon>Bacillati</taxon>
        <taxon>Actinomycetota</taxon>
        <taxon>Actinomycetes</taxon>
        <taxon>Micromonosporales</taxon>
        <taxon>Micromonosporaceae</taxon>
        <taxon>Micromonospora</taxon>
    </lineage>
</organism>
<dbReference type="InterPro" id="IPR051533">
    <property type="entry name" value="WaaL-like"/>
</dbReference>
<dbReference type="GO" id="GO:0016020">
    <property type="term" value="C:membrane"/>
    <property type="evidence" value="ECO:0007669"/>
    <property type="project" value="UniProtKB-SubCell"/>
</dbReference>
<proteinExistence type="predicted"/>
<feature type="transmembrane region" description="Helical" evidence="6">
    <location>
        <begin position="47"/>
        <end position="63"/>
    </location>
</feature>
<keyword evidence="4 6" id="KW-0472">Membrane</keyword>
<dbReference type="RefSeq" id="WP_139585452.1">
    <property type="nucleotide sequence ID" value="NZ_VDFY01000168.1"/>
</dbReference>
<feature type="region of interest" description="Disordered" evidence="5">
    <location>
        <begin position="16"/>
        <end position="40"/>
    </location>
</feature>
<dbReference type="Proteomes" id="UP000306145">
    <property type="component" value="Unassembled WGS sequence"/>
</dbReference>
<evidence type="ECO:0000256" key="5">
    <source>
        <dbReference type="SAM" id="MobiDB-lite"/>
    </source>
</evidence>
<feature type="transmembrane region" description="Helical" evidence="6">
    <location>
        <begin position="342"/>
        <end position="358"/>
    </location>
</feature>
<protein>
    <submittedName>
        <fullName evidence="8">O-antigen ligase family protein</fullName>
    </submittedName>
</protein>
<evidence type="ECO:0000313" key="9">
    <source>
        <dbReference type="Proteomes" id="UP000306145"/>
    </source>
</evidence>
<evidence type="ECO:0000256" key="4">
    <source>
        <dbReference type="ARBA" id="ARBA00023136"/>
    </source>
</evidence>
<dbReference type="GO" id="GO:0016874">
    <property type="term" value="F:ligase activity"/>
    <property type="evidence" value="ECO:0007669"/>
    <property type="project" value="UniProtKB-KW"/>
</dbReference>
<accession>A0A5C4QPV0</accession>
<dbReference type="InterPro" id="IPR007016">
    <property type="entry name" value="O-antigen_ligase-rel_domated"/>
</dbReference>
<comment type="subcellular location">
    <subcellularLocation>
        <location evidence="1">Membrane</location>
        <topology evidence="1">Multi-pass membrane protein</topology>
    </subcellularLocation>
</comment>
<keyword evidence="9" id="KW-1185">Reference proteome</keyword>
<feature type="transmembrane region" description="Helical" evidence="6">
    <location>
        <begin position="186"/>
        <end position="208"/>
    </location>
</feature>
<evidence type="ECO:0000256" key="3">
    <source>
        <dbReference type="ARBA" id="ARBA00022989"/>
    </source>
</evidence>
<dbReference type="Pfam" id="PF04932">
    <property type="entry name" value="Wzy_C"/>
    <property type="match status" value="1"/>
</dbReference>
<feature type="transmembrane region" description="Helical" evidence="6">
    <location>
        <begin position="254"/>
        <end position="275"/>
    </location>
</feature>
<comment type="caution">
    <text evidence="8">The sequence shown here is derived from an EMBL/GenBank/DDBJ whole genome shotgun (WGS) entry which is preliminary data.</text>
</comment>
<evidence type="ECO:0000256" key="6">
    <source>
        <dbReference type="SAM" id="Phobius"/>
    </source>
</evidence>
<feature type="compositionally biased region" description="Low complexity" evidence="5">
    <location>
        <begin position="421"/>
        <end position="434"/>
    </location>
</feature>
<feature type="transmembrane region" description="Helical" evidence="6">
    <location>
        <begin position="146"/>
        <end position="165"/>
    </location>
</feature>
<dbReference type="AlphaFoldDB" id="A0A5C4QPV0"/>
<reference evidence="8 9" key="1">
    <citation type="submission" date="2019-06" db="EMBL/GenBank/DDBJ databases">
        <title>Micromonospora ordensis sp. nov., isolated from deep marine sediment.</title>
        <authorList>
            <person name="Veyisoglu A."/>
            <person name="Carro L."/>
            <person name="Klenk H.-P."/>
            <person name="Sahin N."/>
        </authorList>
    </citation>
    <scope>NUCLEOTIDE SEQUENCE [LARGE SCALE GENOMIC DNA]</scope>
    <source>
        <strain evidence="8 9">S2509</strain>
    </source>
</reference>
<keyword evidence="8" id="KW-0436">Ligase</keyword>
<dbReference type="PANTHER" id="PTHR37422">
    <property type="entry name" value="TEICHURONIC ACID BIOSYNTHESIS PROTEIN TUAE"/>
    <property type="match status" value="1"/>
</dbReference>